<accession>A0A183UMW4</accession>
<reference evidence="1 2" key="2">
    <citation type="submission" date="2018-11" db="EMBL/GenBank/DDBJ databases">
        <authorList>
            <consortium name="Pathogen Informatics"/>
        </authorList>
    </citation>
    <scope>NUCLEOTIDE SEQUENCE [LARGE SCALE GENOMIC DNA]</scope>
</reference>
<dbReference type="EMBL" id="UYWY01020298">
    <property type="protein sequence ID" value="VDM41155.1"/>
    <property type="molecule type" value="Genomic_DNA"/>
</dbReference>
<gene>
    <name evidence="1" type="ORF">TCNE_LOCUS9834</name>
</gene>
<keyword evidence="2" id="KW-1185">Reference proteome</keyword>
<protein>
    <submittedName>
        <fullName evidence="3">DUF190 domain-containing protein</fullName>
    </submittedName>
</protein>
<dbReference type="Proteomes" id="UP000050794">
    <property type="component" value="Unassembled WGS sequence"/>
</dbReference>
<evidence type="ECO:0000313" key="1">
    <source>
        <dbReference type="EMBL" id="VDM41155.1"/>
    </source>
</evidence>
<reference evidence="3" key="1">
    <citation type="submission" date="2016-06" db="UniProtKB">
        <authorList>
            <consortium name="WormBaseParasite"/>
        </authorList>
    </citation>
    <scope>IDENTIFICATION</scope>
</reference>
<proteinExistence type="predicted"/>
<organism evidence="2 3">
    <name type="scientific">Toxocara canis</name>
    <name type="common">Canine roundworm</name>
    <dbReference type="NCBI Taxonomy" id="6265"/>
    <lineage>
        <taxon>Eukaryota</taxon>
        <taxon>Metazoa</taxon>
        <taxon>Ecdysozoa</taxon>
        <taxon>Nematoda</taxon>
        <taxon>Chromadorea</taxon>
        <taxon>Rhabditida</taxon>
        <taxon>Spirurina</taxon>
        <taxon>Ascaridomorpha</taxon>
        <taxon>Ascaridoidea</taxon>
        <taxon>Toxocaridae</taxon>
        <taxon>Toxocara</taxon>
    </lineage>
</organism>
<dbReference type="AlphaFoldDB" id="A0A183UMW4"/>
<sequence length="75" mass="8339">MLKQVGMLRAYEPRVRHHTGQFRSIVRCVGADAAAGARFSVVVNVLGRRPHILSRHCPHYSGGGMAMIGRWAQQQ</sequence>
<evidence type="ECO:0000313" key="3">
    <source>
        <dbReference type="WBParaSite" id="TCNE_0000983401-mRNA-1"/>
    </source>
</evidence>
<dbReference type="WBParaSite" id="TCNE_0000983401-mRNA-1">
    <property type="protein sequence ID" value="TCNE_0000983401-mRNA-1"/>
    <property type="gene ID" value="TCNE_0000983401"/>
</dbReference>
<evidence type="ECO:0000313" key="2">
    <source>
        <dbReference type="Proteomes" id="UP000050794"/>
    </source>
</evidence>
<name>A0A183UMW4_TOXCA</name>